<feature type="compositionally biased region" description="Basic and acidic residues" evidence="1">
    <location>
        <begin position="84"/>
        <end position="98"/>
    </location>
</feature>
<name>A0A3N4HWE2_ASCIM</name>
<protein>
    <submittedName>
        <fullName evidence="2">Uncharacterized protein</fullName>
    </submittedName>
</protein>
<feature type="region of interest" description="Disordered" evidence="1">
    <location>
        <begin position="1"/>
        <end position="146"/>
    </location>
</feature>
<sequence>MSESDSTTPGEASKDKKSNIDKDNKIGPAASSEAEVAVRWETIRNLVPETDPATAPTSVSEAIKKKRKEQDWVERYISRKPTHYAKDLDADKEHKDLADENAEEEDDKKETETVDDVPALSKEEKAAAEMERARNAAEAENEETKRQFERIKQGHTWEGMLARKLESEQLPTMEKETKESLDPKQEVDVKKTGAEEIDATKAEADVTVFPSGQGASVSRPSDAELLVLFRQTPLAKSLGNPFRIAIDLLCRMVQLEYGRMTEAERRQTGMLSGSAPEFRSLCQNLRRELLATAAELGFPQCRNEPGSWGYLDRKEIVEVLGNKVYHGRIFRVLKERDLEPHHWSAIIFARLHWCLMTPDQEPMAMEGHGLNEKQMGQFEFVIKELLIRAPKQRQNRVEHVDNKMLVQHLSEAAESFQPRNKENAWWVEDK</sequence>
<organism evidence="2 3">
    <name type="scientific">Ascobolus immersus RN42</name>
    <dbReference type="NCBI Taxonomy" id="1160509"/>
    <lineage>
        <taxon>Eukaryota</taxon>
        <taxon>Fungi</taxon>
        <taxon>Dikarya</taxon>
        <taxon>Ascomycota</taxon>
        <taxon>Pezizomycotina</taxon>
        <taxon>Pezizomycetes</taxon>
        <taxon>Pezizales</taxon>
        <taxon>Ascobolaceae</taxon>
        <taxon>Ascobolus</taxon>
    </lineage>
</organism>
<feature type="region of interest" description="Disordered" evidence="1">
    <location>
        <begin position="170"/>
        <end position="189"/>
    </location>
</feature>
<feature type="compositionally biased region" description="Basic and acidic residues" evidence="1">
    <location>
        <begin position="121"/>
        <end position="146"/>
    </location>
</feature>
<reference evidence="2 3" key="1">
    <citation type="journal article" date="2018" name="Nat. Ecol. Evol.">
        <title>Pezizomycetes genomes reveal the molecular basis of ectomycorrhizal truffle lifestyle.</title>
        <authorList>
            <person name="Murat C."/>
            <person name="Payen T."/>
            <person name="Noel B."/>
            <person name="Kuo A."/>
            <person name="Morin E."/>
            <person name="Chen J."/>
            <person name="Kohler A."/>
            <person name="Krizsan K."/>
            <person name="Balestrini R."/>
            <person name="Da Silva C."/>
            <person name="Montanini B."/>
            <person name="Hainaut M."/>
            <person name="Levati E."/>
            <person name="Barry K.W."/>
            <person name="Belfiori B."/>
            <person name="Cichocki N."/>
            <person name="Clum A."/>
            <person name="Dockter R.B."/>
            <person name="Fauchery L."/>
            <person name="Guy J."/>
            <person name="Iotti M."/>
            <person name="Le Tacon F."/>
            <person name="Lindquist E.A."/>
            <person name="Lipzen A."/>
            <person name="Malagnac F."/>
            <person name="Mello A."/>
            <person name="Molinier V."/>
            <person name="Miyauchi S."/>
            <person name="Poulain J."/>
            <person name="Riccioni C."/>
            <person name="Rubini A."/>
            <person name="Sitrit Y."/>
            <person name="Splivallo R."/>
            <person name="Traeger S."/>
            <person name="Wang M."/>
            <person name="Zifcakova L."/>
            <person name="Wipf D."/>
            <person name="Zambonelli A."/>
            <person name="Paolocci F."/>
            <person name="Nowrousian M."/>
            <person name="Ottonello S."/>
            <person name="Baldrian P."/>
            <person name="Spatafora J.W."/>
            <person name="Henrissat B."/>
            <person name="Nagy L.G."/>
            <person name="Aury J.M."/>
            <person name="Wincker P."/>
            <person name="Grigoriev I.V."/>
            <person name="Bonfante P."/>
            <person name="Martin F.M."/>
        </authorList>
    </citation>
    <scope>NUCLEOTIDE SEQUENCE [LARGE SCALE GENOMIC DNA]</scope>
    <source>
        <strain evidence="2 3">RN42</strain>
    </source>
</reference>
<evidence type="ECO:0000256" key="1">
    <source>
        <dbReference type="SAM" id="MobiDB-lite"/>
    </source>
</evidence>
<proteinExistence type="predicted"/>
<keyword evidence="3" id="KW-1185">Reference proteome</keyword>
<dbReference type="Proteomes" id="UP000275078">
    <property type="component" value="Unassembled WGS sequence"/>
</dbReference>
<gene>
    <name evidence="2" type="ORF">BJ508DRAFT_331341</name>
</gene>
<dbReference type="EMBL" id="ML119749">
    <property type="protein sequence ID" value="RPA76170.1"/>
    <property type="molecule type" value="Genomic_DNA"/>
</dbReference>
<feature type="compositionally biased region" description="Polar residues" evidence="1">
    <location>
        <begin position="1"/>
        <end position="10"/>
    </location>
</feature>
<accession>A0A3N4HWE2</accession>
<feature type="compositionally biased region" description="Basic and acidic residues" evidence="1">
    <location>
        <begin position="12"/>
        <end position="25"/>
    </location>
</feature>
<evidence type="ECO:0000313" key="2">
    <source>
        <dbReference type="EMBL" id="RPA76170.1"/>
    </source>
</evidence>
<feature type="compositionally biased region" description="Basic and acidic residues" evidence="1">
    <location>
        <begin position="68"/>
        <end position="77"/>
    </location>
</feature>
<dbReference type="AlphaFoldDB" id="A0A3N4HWE2"/>
<evidence type="ECO:0000313" key="3">
    <source>
        <dbReference type="Proteomes" id="UP000275078"/>
    </source>
</evidence>